<dbReference type="Pfam" id="PF00126">
    <property type="entry name" value="HTH_1"/>
    <property type="match status" value="1"/>
</dbReference>
<dbReference type="GO" id="GO:0010628">
    <property type="term" value="P:positive regulation of gene expression"/>
    <property type="evidence" value="ECO:0007669"/>
    <property type="project" value="TreeGrafter"/>
</dbReference>
<keyword evidence="2" id="KW-0805">Transcription regulation</keyword>
<gene>
    <name evidence="6" type="ORF">GCM10017044_06090</name>
</gene>
<dbReference type="Gene3D" id="3.40.190.290">
    <property type="match status" value="1"/>
</dbReference>
<dbReference type="Proteomes" id="UP000630923">
    <property type="component" value="Unassembled WGS sequence"/>
</dbReference>
<evidence type="ECO:0000313" key="6">
    <source>
        <dbReference type="EMBL" id="GHF14765.1"/>
    </source>
</evidence>
<name>A0A919E361_9PROT</name>
<dbReference type="PANTHER" id="PTHR30427:SF1">
    <property type="entry name" value="TRANSCRIPTIONAL ACTIVATOR PROTEIN LYSR"/>
    <property type="match status" value="1"/>
</dbReference>
<dbReference type="SUPFAM" id="SSF46785">
    <property type="entry name" value="Winged helix' DNA-binding domain"/>
    <property type="match status" value="1"/>
</dbReference>
<organism evidence="6 7">
    <name type="scientific">Kordiimonas sediminis</name>
    <dbReference type="NCBI Taxonomy" id="1735581"/>
    <lineage>
        <taxon>Bacteria</taxon>
        <taxon>Pseudomonadati</taxon>
        <taxon>Pseudomonadota</taxon>
        <taxon>Alphaproteobacteria</taxon>
        <taxon>Kordiimonadales</taxon>
        <taxon>Kordiimonadaceae</taxon>
        <taxon>Kordiimonas</taxon>
    </lineage>
</organism>
<dbReference type="PROSITE" id="PS50931">
    <property type="entry name" value="HTH_LYSR"/>
    <property type="match status" value="1"/>
</dbReference>
<dbReference type="SUPFAM" id="SSF53850">
    <property type="entry name" value="Periplasmic binding protein-like II"/>
    <property type="match status" value="1"/>
</dbReference>
<evidence type="ECO:0000256" key="1">
    <source>
        <dbReference type="ARBA" id="ARBA00009437"/>
    </source>
</evidence>
<dbReference type="PANTHER" id="PTHR30427">
    <property type="entry name" value="TRANSCRIPTIONAL ACTIVATOR PROTEIN LYSR"/>
    <property type="match status" value="1"/>
</dbReference>
<evidence type="ECO:0000256" key="3">
    <source>
        <dbReference type="ARBA" id="ARBA00023125"/>
    </source>
</evidence>
<proteinExistence type="inferred from homology"/>
<evidence type="ECO:0000259" key="5">
    <source>
        <dbReference type="PROSITE" id="PS50931"/>
    </source>
</evidence>
<reference evidence="6" key="1">
    <citation type="journal article" date="2014" name="Int. J. Syst. Evol. Microbiol.">
        <title>Complete genome sequence of Corynebacterium casei LMG S-19264T (=DSM 44701T), isolated from a smear-ripened cheese.</title>
        <authorList>
            <consortium name="US DOE Joint Genome Institute (JGI-PGF)"/>
            <person name="Walter F."/>
            <person name="Albersmeier A."/>
            <person name="Kalinowski J."/>
            <person name="Ruckert C."/>
        </authorList>
    </citation>
    <scope>NUCLEOTIDE SEQUENCE</scope>
    <source>
        <strain evidence="6">KCTC 42590</strain>
    </source>
</reference>
<keyword evidence="7" id="KW-1185">Reference proteome</keyword>
<dbReference type="Pfam" id="PF03466">
    <property type="entry name" value="LysR_substrate"/>
    <property type="match status" value="1"/>
</dbReference>
<dbReference type="AlphaFoldDB" id="A0A919E361"/>
<evidence type="ECO:0000313" key="7">
    <source>
        <dbReference type="Proteomes" id="UP000630923"/>
    </source>
</evidence>
<dbReference type="Gene3D" id="1.10.10.10">
    <property type="entry name" value="Winged helix-like DNA-binding domain superfamily/Winged helix DNA-binding domain"/>
    <property type="match status" value="1"/>
</dbReference>
<dbReference type="GO" id="GO:0003700">
    <property type="term" value="F:DNA-binding transcription factor activity"/>
    <property type="evidence" value="ECO:0007669"/>
    <property type="project" value="InterPro"/>
</dbReference>
<dbReference type="InterPro" id="IPR036388">
    <property type="entry name" value="WH-like_DNA-bd_sf"/>
</dbReference>
<dbReference type="InterPro" id="IPR036390">
    <property type="entry name" value="WH_DNA-bd_sf"/>
</dbReference>
<reference evidence="6" key="2">
    <citation type="submission" date="2020-09" db="EMBL/GenBank/DDBJ databases">
        <authorList>
            <person name="Sun Q."/>
            <person name="Kim S."/>
        </authorList>
    </citation>
    <scope>NUCLEOTIDE SEQUENCE</scope>
    <source>
        <strain evidence="6">KCTC 42590</strain>
    </source>
</reference>
<dbReference type="EMBL" id="BNCI01000001">
    <property type="protein sequence ID" value="GHF14765.1"/>
    <property type="molecule type" value="Genomic_DNA"/>
</dbReference>
<comment type="caution">
    <text evidence="6">The sequence shown here is derived from an EMBL/GenBank/DDBJ whole genome shotgun (WGS) entry which is preliminary data.</text>
</comment>
<accession>A0A919E361</accession>
<evidence type="ECO:0000256" key="2">
    <source>
        <dbReference type="ARBA" id="ARBA00023015"/>
    </source>
</evidence>
<dbReference type="InterPro" id="IPR005119">
    <property type="entry name" value="LysR_subst-bd"/>
</dbReference>
<feature type="domain" description="HTH lysR-type" evidence="5">
    <location>
        <begin position="1"/>
        <end position="58"/>
    </location>
</feature>
<dbReference type="CDD" id="cd05466">
    <property type="entry name" value="PBP2_LTTR_substrate"/>
    <property type="match status" value="1"/>
</dbReference>
<comment type="similarity">
    <text evidence="1">Belongs to the LysR transcriptional regulatory family.</text>
</comment>
<dbReference type="GO" id="GO:0043565">
    <property type="term" value="F:sequence-specific DNA binding"/>
    <property type="evidence" value="ECO:0007669"/>
    <property type="project" value="TreeGrafter"/>
</dbReference>
<dbReference type="RefSeq" id="WP_191250072.1">
    <property type="nucleotide sequence ID" value="NZ_BNCI01000001.1"/>
</dbReference>
<dbReference type="InterPro" id="IPR000847">
    <property type="entry name" value="LysR_HTH_N"/>
</dbReference>
<keyword evidence="4" id="KW-0804">Transcription</keyword>
<sequence>MNFRQTEVFYAVMVEGSITAAAKSLGISQPSVTTTIKQAEKTLGFRLFEREGGRLIPTSEGRILFEEAERAHDALFALDRLSNKLREGLAGHVRIAATSSLSLEVMPDALVEFTHSYSNYTVDVSTYNTDEILRRLSARSGTYHIGFTFGTGTLEGVSSTLIGKIGLYAIIPASWPVSHQKTVQRLFEDKKPYIAAFQSTPLGQAVGTYLRSIQVNPVPVVNAHSHQLAVDLVMRDAGFTIADSLTVHKLLQSPDAKRARIIPLPSAPQVSVTAIFPGGRTLSNPSRHFLDVFRQSFRKVLDTVDVRL</sequence>
<dbReference type="PRINTS" id="PR00039">
    <property type="entry name" value="HTHLYSR"/>
</dbReference>
<evidence type="ECO:0000256" key="4">
    <source>
        <dbReference type="ARBA" id="ARBA00023163"/>
    </source>
</evidence>
<protein>
    <submittedName>
        <fullName evidence="6">Transcriptional regulator</fullName>
    </submittedName>
</protein>
<keyword evidence="3" id="KW-0238">DNA-binding</keyword>